<feature type="non-terminal residue" evidence="1">
    <location>
        <position position="64"/>
    </location>
</feature>
<proteinExistence type="predicted"/>
<organism evidence="1 2">
    <name type="scientific">Stegodyphus mimosarum</name>
    <name type="common">African social velvet spider</name>
    <dbReference type="NCBI Taxonomy" id="407821"/>
    <lineage>
        <taxon>Eukaryota</taxon>
        <taxon>Metazoa</taxon>
        <taxon>Ecdysozoa</taxon>
        <taxon>Arthropoda</taxon>
        <taxon>Chelicerata</taxon>
        <taxon>Arachnida</taxon>
        <taxon>Araneae</taxon>
        <taxon>Araneomorphae</taxon>
        <taxon>Entelegynae</taxon>
        <taxon>Eresoidea</taxon>
        <taxon>Eresidae</taxon>
        <taxon>Stegodyphus</taxon>
    </lineage>
</organism>
<dbReference type="Proteomes" id="UP000054359">
    <property type="component" value="Unassembled WGS sequence"/>
</dbReference>
<reference evidence="1 2" key="1">
    <citation type="submission" date="2013-11" db="EMBL/GenBank/DDBJ databases">
        <title>Genome sequencing of Stegodyphus mimosarum.</title>
        <authorList>
            <person name="Bechsgaard J."/>
        </authorList>
    </citation>
    <scope>NUCLEOTIDE SEQUENCE [LARGE SCALE GENOMIC DNA]</scope>
</reference>
<evidence type="ECO:0000313" key="2">
    <source>
        <dbReference type="Proteomes" id="UP000054359"/>
    </source>
</evidence>
<name>A0A087U3V1_STEMI</name>
<sequence>MFSVCEDMGAELQSLLFYSSSRWLSRGKVVQNVIERREIVIFFSKDGHKHLSDFYHRLFLLKLS</sequence>
<keyword evidence="2" id="KW-1185">Reference proteome</keyword>
<dbReference type="AlphaFoldDB" id="A0A087U3V1"/>
<protein>
    <submittedName>
        <fullName evidence="1">Uncharacterized protein</fullName>
    </submittedName>
</protein>
<evidence type="ECO:0000313" key="1">
    <source>
        <dbReference type="EMBL" id="KFM72040.1"/>
    </source>
</evidence>
<gene>
    <name evidence="1" type="ORF">X975_15419</name>
</gene>
<dbReference type="EMBL" id="KK118034">
    <property type="protein sequence ID" value="KFM72040.1"/>
    <property type="molecule type" value="Genomic_DNA"/>
</dbReference>
<accession>A0A087U3V1</accession>